<protein>
    <submittedName>
        <fullName evidence="1">DUF2239 family protein</fullName>
    </submittedName>
</protein>
<dbReference type="OrthoDB" id="282960at2"/>
<gene>
    <name evidence="1" type="ORF">FOB72_00120</name>
</gene>
<dbReference type="Proteomes" id="UP000322822">
    <property type="component" value="Chromosome 1"/>
</dbReference>
<sequence>MSSPQQATAFAGDRRLASGTYLDVALAIRDAVAAGSDATMLAFDDVTGRQIDFDLRGSDADIAARLAAPEPTGTDSARKRAGRPSLGVAAREVTLLPRHWEWLGDQPGGASAALRRLVDAASTSPEADRRRAQQTADRFMSVMLGNQPGYEDASRALYAADRERFMTLSRQWPKDLREHARKLAAGAFAR</sequence>
<dbReference type="InterPro" id="IPR018715">
    <property type="entry name" value="DUF2239"/>
</dbReference>
<accession>A0A5P2GY39</accession>
<evidence type="ECO:0000313" key="1">
    <source>
        <dbReference type="EMBL" id="QET00587.1"/>
    </source>
</evidence>
<organism evidence="1 2">
    <name type="scientific">Cupriavidus pauculus</name>
    <dbReference type="NCBI Taxonomy" id="82633"/>
    <lineage>
        <taxon>Bacteria</taxon>
        <taxon>Pseudomonadati</taxon>
        <taxon>Pseudomonadota</taxon>
        <taxon>Betaproteobacteria</taxon>
        <taxon>Burkholderiales</taxon>
        <taxon>Burkholderiaceae</taxon>
        <taxon>Cupriavidus</taxon>
    </lineage>
</organism>
<dbReference type="AlphaFoldDB" id="A0A5P2GY39"/>
<dbReference type="Pfam" id="PF09998">
    <property type="entry name" value="DUF2239"/>
    <property type="match status" value="1"/>
</dbReference>
<reference evidence="1 2" key="1">
    <citation type="submission" date="2019-09" db="EMBL/GenBank/DDBJ databases">
        <title>FDA dAtabase for Regulatory Grade micrObial Sequences (FDA-ARGOS): Supporting development and validation of Infectious Disease Dx tests.</title>
        <authorList>
            <person name="Sciortino C."/>
            <person name="Tallon L."/>
            <person name="Sadzewicz L."/>
            <person name="Vavikolanu K."/>
            <person name="Mehta A."/>
            <person name="Aluvathingal J."/>
            <person name="Nadendla S."/>
            <person name="Nandy P."/>
            <person name="Geyer C."/>
            <person name="Yan Y."/>
            <person name="Sichtig H."/>
        </authorList>
    </citation>
    <scope>NUCLEOTIDE SEQUENCE [LARGE SCALE GENOMIC DNA]</scope>
    <source>
        <strain evidence="1 2">FDAARGOS_664</strain>
    </source>
</reference>
<dbReference type="EMBL" id="CP044065">
    <property type="protein sequence ID" value="QET00587.1"/>
    <property type="molecule type" value="Genomic_DNA"/>
</dbReference>
<evidence type="ECO:0000313" key="2">
    <source>
        <dbReference type="Proteomes" id="UP000322822"/>
    </source>
</evidence>
<name>A0A5P2GY39_9BURK</name>
<dbReference type="RefSeq" id="WP_150370675.1">
    <property type="nucleotide sequence ID" value="NZ_CP044065.1"/>
</dbReference>
<proteinExistence type="predicted"/>